<keyword evidence="3" id="KW-0547">Nucleotide-binding</keyword>
<comment type="similarity">
    <text evidence="1">Belongs to the dihydroxyacetone kinase (DAK) family.</text>
</comment>
<evidence type="ECO:0000259" key="6">
    <source>
        <dbReference type="PROSITE" id="PS51480"/>
    </source>
</evidence>
<evidence type="ECO:0000256" key="2">
    <source>
        <dbReference type="ARBA" id="ARBA00022679"/>
    </source>
</evidence>
<evidence type="ECO:0000313" key="8">
    <source>
        <dbReference type="EMBL" id="KAK9798144.1"/>
    </source>
</evidence>
<dbReference type="FunFam" id="1.25.40.340:FF:000002">
    <property type="entry name" value="Dihydroxyacetone kinase, L subunit"/>
    <property type="match status" value="1"/>
</dbReference>
<evidence type="ECO:0000259" key="7">
    <source>
        <dbReference type="PROSITE" id="PS51481"/>
    </source>
</evidence>
<sequence length="498" mass="50699">MTCESYSIVRTTLAKSPLSEGGALVTSPLQQAWWGQVEVVIVGDDCALPHTGPTMRRGIAGVILALKVAGAAAAAGCTLEEVAEEARQAAAAICSCGVAASVCTLPGHKPSTRLRGGEVEIGLGIHGEPGAATDSMQPADDLVHLVIDKILAQNTGFSTVQAGDEAVLLVNSMGATPPIELYLLANSAVSYLATAKKVTVVRTFVGTFCTSLDMAGFSMSLQSLTQQRLERLDAPAQAPGWPSVSAVHQPGKQKYPAKLKAEPVSGSRKDIEAELSAQGSSIKRALQAACEALIAAAEDLDSLDEKAGDGDCGTTLRRGAEAALAEAKEDRVPWNSAVGAAQAIASAARSMGGTSGALYNIFLTAAAASLAEAGTAASLDDSGHGSPARWAAAFSSGVEAMQRYGGARPGDRTMLDALVPASLAMQEGVQSGQEGREVLRSAVQAAQVGGRRTSSMQAGAGRAAYVPAKALQGVEDPGALAVGIWLSAMETALFGSSA</sequence>
<feature type="domain" description="DhaK" evidence="7">
    <location>
        <begin position="1"/>
        <end position="241"/>
    </location>
</feature>
<dbReference type="Proteomes" id="UP001465755">
    <property type="component" value="Unassembled WGS sequence"/>
</dbReference>
<dbReference type="Pfam" id="PF02733">
    <property type="entry name" value="Dak1"/>
    <property type="match status" value="1"/>
</dbReference>
<dbReference type="Pfam" id="PF02734">
    <property type="entry name" value="Dak2"/>
    <property type="match status" value="1"/>
</dbReference>
<dbReference type="PROSITE" id="PS51480">
    <property type="entry name" value="DHAL"/>
    <property type="match status" value="1"/>
</dbReference>
<dbReference type="SMART" id="SM01120">
    <property type="entry name" value="Dak2"/>
    <property type="match status" value="1"/>
</dbReference>
<evidence type="ECO:0000256" key="1">
    <source>
        <dbReference type="ARBA" id="ARBA00008757"/>
    </source>
</evidence>
<dbReference type="PANTHER" id="PTHR28629">
    <property type="entry name" value="TRIOKINASE/FMN CYCLASE"/>
    <property type="match status" value="1"/>
</dbReference>
<proteinExistence type="inferred from homology"/>
<dbReference type="InterPro" id="IPR004006">
    <property type="entry name" value="DhaK_dom"/>
</dbReference>
<keyword evidence="9" id="KW-1185">Reference proteome</keyword>
<evidence type="ECO:0000256" key="3">
    <source>
        <dbReference type="ARBA" id="ARBA00022741"/>
    </source>
</evidence>
<dbReference type="SUPFAM" id="SSF101473">
    <property type="entry name" value="DhaL-like"/>
    <property type="match status" value="1"/>
</dbReference>
<protein>
    <submittedName>
        <fullName evidence="8">Uncharacterized protein</fullName>
    </submittedName>
</protein>
<reference evidence="8 9" key="1">
    <citation type="journal article" date="2024" name="Nat. Commun.">
        <title>Phylogenomics reveals the evolutionary origins of lichenization in chlorophyte algae.</title>
        <authorList>
            <person name="Puginier C."/>
            <person name="Libourel C."/>
            <person name="Otte J."/>
            <person name="Skaloud P."/>
            <person name="Haon M."/>
            <person name="Grisel S."/>
            <person name="Petersen M."/>
            <person name="Berrin J.G."/>
            <person name="Delaux P.M."/>
            <person name="Dal Grande F."/>
            <person name="Keller J."/>
        </authorList>
    </citation>
    <scope>NUCLEOTIDE SEQUENCE [LARGE SCALE GENOMIC DNA]</scope>
    <source>
        <strain evidence="8 9">SAG 2036</strain>
    </source>
</reference>
<organism evidence="8 9">
    <name type="scientific">Symbiochloris irregularis</name>
    <dbReference type="NCBI Taxonomy" id="706552"/>
    <lineage>
        <taxon>Eukaryota</taxon>
        <taxon>Viridiplantae</taxon>
        <taxon>Chlorophyta</taxon>
        <taxon>core chlorophytes</taxon>
        <taxon>Trebouxiophyceae</taxon>
        <taxon>Trebouxiales</taxon>
        <taxon>Trebouxiaceae</taxon>
        <taxon>Symbiochloris</taxon>
    </lineage>
</organism>
<keyword evidence="2" id="KW-0808">Transferase</keyword>
<gene>
    <name evidence="8" type="ORF">WJX73_008523</name>
</gene>
<dbReference type="PROSITE" id="PS51481">
    <property type="entry name" value="DHAK"/>
    <property type="match status" value="1"/>
</dbReference>
<keyword evidence="4" id="KW-0418">Kinase</keyword>
<dbReference type="AlphaFoldDB" id="A0AAW1NWX9"/>
<name>A0AAW1NWX9_9CHLO</name>
<evidence type="ECO:0000256" key="4">
    <source>
        <dbReference type="ARBA" id="ARBA00022777"/>
    </source>
</evidence>
<dbReference type="SUPFAM" id="SSF82549">
    <property type="entry name" value="DAK1/DegV-like"/>
    <property type="match status" value="1"/>
</dbReference>
<evidence type="ECO:0000313" key="9">
    <source>
        <dbReference type="Proteomes" id="UP001465755"/>
    </source>
</evidence>
<dbReference type="GO" id="GO:0005829">
    <property type="term" value="C:cytosol"/>
    <property type="evidence" value="ECO:0007669"/>
    <property type="project" value="TreeGrafter"/>
</dbReference>
<dbReference type="InterPro" id="IPR050861">
    <property type="entry name" value="Dihydroxyacetone_Kinase"/>
</dbReference>
<dbReference type="GO" id="GO:0004371">
    <property type="term" value="F:glycerone kinase activity"/>
    <property type="evidence" value="ECO:0007669"/>
    <property type="project" value="InterPro"/>
</dbReference>
<dbReference type="Gene3D" id="1.25.40.340">
    <property type="match status" value="1"/>
</dbReference>
<dbReference type="InterPro" id="IPR004007">
    <property type="entry name" value="DhaL_dom"/>
</dbReference>
<keyword evidence="5" id="KW-0067">ATP-binding</keyword>
<dbReference type="GO" id="GO:0019563">
    <property type="term" value="P:glycerol catabolic process"/>
    <property type="evidence" value="ECO:0007669"/>
    <property type="project" value="TreeGrafter"/>
</dbReference>
<accession>A0AAW1NWX9</accession>
<dbReference type="Gene3D" id="3.40.50.10440">
    <property type="entry name" value="Dihydroxyacetone kinase, domain 1"/>
    <property type="match status" value="1"/>
</dbReference>
<dbReference type="FunFam" id="3.30.1180.20:FF:000001">
    <property type="entry name" value="Dihydroxyacetone kinase 1"/>
    <property type="match status" value="1"/>
</dbReference>
<dbReference type="Gene3D" id="3.30.1180.20">
    <property type="entry name" value="Dihydroxyacetone kinase, domain 2"/>
    <property type="match status" value="1"/>
</dbReference>
<evidence type="ECO:0000256" key="5">
    <source>
        <dbReference type="ARBA" id="ARBA00022840"/>
    </source>
</evidence>
<dbReference type="EMBL" id="JALJOQ010000102">
    <property type="protein sequence ID" value="KAK9798144.1"/>
    <property type="molecule type" value="Genomic_DNA"/>
</dbReference>
<dbReference type="InterPro" id="IPR036117">
    <property type="entry name" value="DhaL_dom_sf"/>
</dbReference>
<dbReference type="PANTHER" id="PTHR28629:SF4">
    <property type="entry name" value="TRIOKINASE_FMN CYCLASE"/>
    <property type="match status" value="1"/>
</dbReference>
<comment type="caution">
    <text evidence="8">The sequence shown here is derived from an EMBL/GenBank/DDBJ whole genome shotgun (WGS) entry which is preliminary data.</text>
</comment>
<dbReference type="GO" id="GO:0005524">
    <property type="term" value="F:ATP binding"/>
    <property type="evidence" value="ECO:0007669"/>
    <property type="project" value="UniProtKB-KW"/>
</dbReference>
<feature type="domain" description="DhaL" evidence="6">
    <location>
        <begin position="280"/>
        <end position="491"/>
    </location>
</feature>